<keyword evidence="3" id="KW-1185">Reference proteome</keyword>
<evidence type="ECO:0000313" key="2">
    <source>
        <dbReference type="EMBL" id="PIM52328.1"/>
    </source>
</evidence>
<dbReference type="SUPFAM" id="SSF51905">
    <property type="entry name" value="FAD/NAD(P)-binding domain"/>
    <property type="match status" value="1"/>
</dbReference>
<reference evidence="2 3" key="1">
    <citation type="submission" date="2017-11" db="EMBL/GenBank/DDBJ databases">
        <title>Draft genome sequence of Mitsuaria sp. HWN-4.</title>
        <authorList>
            <person name="Gundlapally S.R."/>
        </authorList>
    </citation>
    <scope>NUCLEOTIDE SEQUENCE [LARGE SCALE GENOMIC DNA]</scope>
    <source>
        <strain evidence="2 3">HWN-4</strain>
    </source>
</reference>
<proteinExistence type="predicted"/>
<accession>A0A2G9C7D1</accession>
<name>A0A2G9C7D1_9BURK</name>
<comment type="caution">
    <text evidence="2">The sequence shown here is derived from an EMBL/GenBank/DDBJ whole genome shotgun (WGS) entry which is preliminary data.</text>
</comment>
<dbReference type="EMBL" id="PEOG01000040">
    <property type="protein sequence ID" value="PIM52328.1"/>
    <property type="molecule type" value="Genomic_DNA"/>
</dbReference>
<sequence length="427" mass="45060">MTRIAVIGGGWAGLAAAAEAVSLGAAVTLFEMAPTLGGRARSLEGSEPALDNGQHILIGAYTDALALMRRVGADPEADLLRMPLRLRYPDRETLSLPGGPPTLAFLRGVLGCAAWSWRDRLQFLKASSGWTMRGFRCDPALTVAELCAGLPRAIRDDLIDPLCVAALNTPATQASAQVFLRVLKDALFSGPGSADLLLPRRGLSALLPSPARDWLLARGAQLRTQRVQRLAASGRGWRVDDEPADAVIIACSSVEAARLTRDLAPRWSATAGAFEFQPIVTVYLESAGTALPAPMIALRESATEPAQFAFDLGQLGQHPGLFSLVVSGAASWVERGLEATGAAALEQAVRRLPWEHPPRLVRVLSEKRATFACTPGRVRPDAAIAPALWAAGDYLAGPYPATLEGAVRSGLAAARSAMRQLGADASS</sequence>
<dbReference type="OrthoDB" id="7849608at2"/>
<dbReference type="NCBIfam" id="TIGR03467">
    <property type="entry name" value="HpnE"/>
    <property type="match status" value="1"/>
</dbReference>
<gene>
    <name evidence="2" type="ORF">CS062_15310</name>
</gene>
<dbReference type="PANTHER" id="PTHR42923">
    <property type="entry name" value="PROTOPORPHYRINOGEN OXIDASE"/>
    <property type="match status" value="1"/>
</dbReference>
<dbReference type="PANTHER" id="PTHR42923:SF47">
    <property type="entry name" value="BLR3003 PROTEIN"/>
    <property type="match status" value="1"/>
</dbReference>
<dbReference type="Gene3D" id="3.90.660.10">
    <property type="match status" value="1"/>
</dbReference>
<feature type="domain" description="Amine oxidase" evidence="1">
    <location>
        <begin position="12"/>
        <end position="416"/>
    </location>
</feature>
<dbReference type="RefSeq" id="WP_099862481.1">
    <property type="nucleotide sequence ID" value="NZ_PEOG01000040.1"/>
</dbReference>
<dbReference type="InterPro" id="IPR050464">
    <property type="entry name" value="Zeta_carotene_desat/Oxidored"/>
</dbReference>
<protein>
    <submittedName>
        <fullName evidence="2">Phytoene dehydrogenase</fullName>
    </submittedName>
</protein>
<dbReference type="PROSITE" id="PS00837">
    <property type="entry name" value="ALADH_PNT_2"/>
    <property type="match status" value="1"/>
</dbReference>
<dbReference type="InterPro" id="IPR017830">
    <property type="entry name" value="SQase_HpnE"/>
</dbReference>
<dbReference type="Gene3D" id="3.50.50.60">
    <property type="entry name" value="FAD/NAD(P)-binding domain"/>
    <property type="match status" value="2"/>
</dbReference>
<dbReference type="InterPro" id="IPR008143">
    <property type="entry name" value="Ala_DH/PNT_CS2"/>
</dbReference>
<evidence type="ECO:0000313" key="3">
    <source>
        <dbReference type="Proteomes" id="UP000231501"/>
    </source>
</evidence>
<evidence type="ECO:0000259" key="1">
    <source>
        <dbReference type="Pfam" id="PF01593"/>
    </source>
</evidence>
<dbReference type="Proteomes" id="UP000231501">
    <property type="component" value="Unassembled WGS sequence"/>
</dbReference>
<dbReference type="Pfam" id="PF01593">
    <property type="entry name" value="Amino_oxidase"/>
    <property type="match status" value="1"/>
</dbReference>
<dbReference type="InterPro" id="IPR036188">
    <property type="entry name" value="FAD/NAD-bd_sf"/>
</dbReference>
<dbReference type="AlphaFoldDB" id="A0A2G9C7D1"/>
<organism evidence="2 3">
    <name type="scientific">Roseateles chitinivorans</name>
    <dbReference type="NCBI Taxonomy" id="2917965"/>
    <lineage>
        <taxon>Bacteria</taxon>
        <taxon>Pseudomonadati</taxon>
        <taxon>Pseudomonadota</taxon>
        <taxon>Betaproteobacteria</taxon>
        <taxon>Burkholderiales</taxon>
        <taxon>Sphaerotilaceae</taxon>
        <taxon>Roseateles</taxon>
    </lineage>
</organism>
<dbReference type="GO" id="GO:0016491">
    <property type="term" value="F:oxidoreductase activity"/>
    <property type="evidence" value="ECO:0007669"/>
    <property type="project" value="InterPro"/>
</dbReference>
<dbReference type="InterPro" id="IPR002937">
    <property type="entry name" value="Amino_oxidase"/>
</dbReference>